<dbReference type="PRINTS" id="PR01438">
    <property type="entry name" value="UNVRSLSTRESS"/>
</dbReference>
<dbReference type="PANTHER" id="PTHR46268">
    <property type="entry name" value="STRESS RESPONSE PROTEIN NHAX"/>
    <property type="match status" value="1"/>
</dbReference>
<evidence type="ECO:0000313" key="6">
    <source>
        <dbReference type="Proteomes" id="UP001055336"/>
    </source>
</evidence>
<dbReference type="Pfam" id="PF00582">
    <property type="entry name" value="Usp"/>
    <property type="match status" value="2"/>
</dbReference>
<keyword evidence="2" id="KW-0547">Nucleotide-binding</keyword>
<sequence>MSSKTTHYGIVVGVDGSAASDAAVSWAAHDAEMRRVPLTLVHVEDPKAPTWSQIMILEQVRGWQEAEGRNVLASAFKIAYDAIGENSAVQIDGELLFAATVPKLIELSRRAELIAVGTDGRGALTRGLLGSVSSGLVRHAHCPVAVIRDEGAPAGQPDQRPVLVGIDGSSSSELATKLAFDEASRRHVELVAVHAWSDRELVELPGIDWSEVKAEEQRLLSEALAGWRERYPDVKVTTSLVCDAPSRALVDAARSAQLVVVGSHGRTFAGRLVLGSVSNALVQSARTPVIVARKSVR</sequence>
<keyword evidence="6" id="KW-1185">Reference proteome</keyword>
<feature type="domain" description="UspA" evidence="4">
    <location>
        <begin position="10"/>
        <end position="148"/>
    </location>
</feature>
<evidence type="ECO:0000256" key="3">
    <source>
        <dbReference type="ARBA" id="ARBA00022840"/>
    </source>
</evidence>
<organism evidence="5 6">
    <name type="scientific">Mycobacterium paraterrae</name>
    <dbReference type="NCBI Taxonomy" id="577492"/>
    <lineage>
        <taxon>Bacteria</taxon>
        <taxon>Bacillati</taxon>
        <taxon>Actinomycetota</taxon>
        <taxon>Actinomycetes</taxon>
        <taxon>Mycobacteriales</taxon>
        <taxon>Mycobacteriaceae</taxon>
        <taxon>Mycobacterium</taxon>
    </lineage>
</organism>
<dbReference type="InterPro" id="IPR006015">
    <property type="entry name" value="Universal_stress_UspA"/>
</dbReference>
<dbReference type="CDD" id="cd23944">
    <property type="entry name" value="USP_Rv2623_repeat1"/>
    <property type="match status" value="1"/>
</dbReference>
<evidence type="ECO:0000259" key="4">
    <source>
        <dbReference type="Pfam" id="PF00582"/>
    </source>
</evidence>
<keyword evidence="3" id="KW-0067">ATP-binding</keyword>
<evidence type="ECO:0000256" key="1">
    <source>
        <dbReference type="ARBA" id="ARBA00008791"/>
    </source>
</evidence>
<name>A0ABY3VQV6_9MYCO</name>
<dbReference type="InterPro" id="IPR014729">
    <property type="entry name" value="Rossmann-like_a/b/a_fold"/>
</dbReference>
<comment type="similarity">
    <text evidence="1">Belongs to the universal stress protein A family.</text>
</comment>
<accession>A0ABY3VQV6</accession>
<reference evidence="5" key="1">
    <citation type="submission" date="2022-08" db="EMBL/GenBank/DDBJ databases">
        <title>Whole genome sequencing of non-tuberculosis mycobacteria type-strains.</title>
        <authorList>
            <person name="Igarashi Y."/>
            <person name="Osugi A."/>
            <person name="Mitarai S."/>
        </authorList>
    </citation>
    <scope>NUCLEOTIDE SEQUENCE</scope>
    <source>
        <strain evidence="5">DSM 45127</strain>
    </source>
</reference>
<dbReference type="InterPro" id="IPR006016">
    <property type="entry name" value="UspA"/>
</dbReference>
<feature type="domain" description="UspA" evidence="4">
    <location>
        <begin position="160"/>
        <end position="293"/>
    </location>
</feature>
<evidence type="ECO:0000256" key="2">
    <source>
        <dbReference type="ARBA" id="ARBA00022741"/>
    </source>
</evidence>
<gene>
    <name evidence="5" type="ORF">MKK62_11865</name>
</gene>
<dbReference type="PANTHER" id="PTHR46268:SF27">
    <property type="entry name" value="UNIVERSAL STRESS PROTEIN RV2623"/>
    <property type="match status" value="1"/>
</dbReference>
<dbReference type="SUPFAM" id="SSF52402">
    <property type="entry name" value="Adenine nucleotide alpha hydrolases-like"/>
    <property type="match status" value="2"/>
</dbReference>
<proteinExistence type="inferred from homology"/>
<dbReference type="RefSeq" id="WP_240263576.1">
    <property type="nucleotide sequence ID" value="NZ_CP092488.2"/>
</dbReference>
<dbReference type="Proteomes" id="UP001055336">
    <property type="component" value="Chromosome"/>
</dbReference>
<dbReference type="EMBL" id="CP092488">
    <property type="protein sequence ID" value="UMB71848.1"/>
    <property type="molecule type" value="Genomic_DNA"/>
</dbReference>
<dbReference type="Gene3D" id="3.40.50.620">
    <property type="entry name" value="HUPs"/>
    <property type="match status" value="2"/>
</dbReference>
<protein>
    <submittedName>
        <fullName evidence="5">Universal stress protein</fullName>
    </submittedName>
</protein>
<evidence type="ECO:0000313" key="5">
    <source>
        <dbReference type="EMBL" id="UMB71848.1"/>
    </source>
</evidence>